<evidence type="ECO:0000313" key="1">
    <source>
        <dbReference type="EMBL" id="KAK1865887.1"/>
    </source>
</evidence>
<reference evidence="1" key="1">
    <citation type="submission" date="2019-11" db="EMBL/GenBank/DDBJ databases">
        <title>Nori genome reveals adaptations in red seaweeds to the harsh intertidal environment.</title>
        <authorList>
            <person name="Wang D."/>
            <person name="Mao Y."/>
        </authorList>
    </citation>
    <scope>NUCLEOTIDE SEQUENCE</scope>
    <source>
        <tissue evidence="1">Gametophyte</tissue>
    </source>
</reference>
<protein>
    <submittedName>
        <fullName evidence="1">Uncharacterized protein</fullName>
    </submittedName>
</protein>
<comment type="caution">
    <text evidence="1">The sequence shown here is derived from an EMBL/GenBank/DDBJ whole genome shotgun (WGS) entry which is preliminary data.</text>
</comment>
<proteinExistence type="predicted"/>
<gene>
    <name evidence="1" type="ORF">I4F81_008410</name>
</gene>
<dbReference type="EMBL" id="CM020619">
    <property type="protein sequence ID" value="KAK1865887.1"/>
    <property type="molecule type" value="Genomic_DNA"/>
</dbReference>
<evidence type="ECO:0000313" key="2">
    <source>
        <dbReference type="Proteomes" id="UP000798662"/>
    </source>
</evidence>
<name>A0ACC3C7V5_PYRYE</name>
<dbReference type="Proteomes" id="UP000798662">
    <property type="component" value="Chromosome 2"/>
</dbReference>
<organism evidence="1 2">
    <name type="scientific">Pyropia yezoensis</name>
    <name type="common">Susabi-nori</name>
    <name type="synonym">Porphyra yezoensis</name>
    <dbReference type="NCBI Taxonomy" id="2788"/>
    <lineage>
        <taxon>Eukaryota</taxon>
        <taxon>Rhodophyta</taxon>
        <taxon>Bangiophyceae</taxon>
        <taxon>Bangiales</taxon>
        <taxon>Bangiaceae</taxon>
        <taxon>Pyropia</taxon>
    </lineage>
</organism>
<sequence>MAPAVLSPVQADVHPNVAAGGAAAAARGGGAGGAKTIEETYQKLSQLEHILLRPDTYIGSPELTTTTRKVWDATAGRVVERDVTYAPGLYKIFDEILVNAADHKHRDASMSALKVDIDPENNRVSVWNNGAGIPVAMHAKEGVYVPELIFGHLLTSSNYDDGEKKVVGGRNGYGAKLANIFSTRFVVETADASSGKTYKQTFKRNMMDRGTPAIRASAKPRDTWTRITFEPDLAKFGMDRLNEDAVAVLQMRVVDMAGVVPGIAVYLNGAKLKINSFKQYVDLHLADAPDAPRIHDATSGRWEVVVSLSDGQLTQTSFVNSIATTKGGTHVNHVADQLVSRIQEHIAKKHKTLKVKPFQIKSQLSIYVKCLVENPAFDSQTKEMLTSRPASFGSKWVCPDRMAKDLIKSGVVESVLSLAESRQVKELAKTDGGKRARVSGIPKLDDANLAGTRDSAKCTLILTEGDSAKALAISGLSVVGRDYYGVFPLRGKLLNVREATHKQIMDNAEITNLKKIIGLQHGKRYDATSIKSLRYGHVLIMTDQDHDGSHIKGLLVNMFHHFWPTLLQFPNFLEEFITPIVRVTRKGVPAKLADASARTFYTIPEFQTWVETTGRAISGWKVKYYKGLGTSTAAEAKAYFSDLNRHQLTFQWSGAGDSEMIDLAFSKLKIAERKTWLANYVPGTFFDHAADQLTYSNFINKELILFSMHDNERSIPSVIDGFKPSQRKVLYACFKRKLRAEIKVVQLAGYVSEHAAYHHGEASLQATIVGLAQNFVGANNINLLTPDGQFGTRLAGGKDAASSRYIFTRLAPITRAIFPEADDALLDYLEDDGKGIEPKWYCPVIPMVLVNGADGIGTGWSTTVPCYNPADLIANVRRLLKGESVTPMQPWYRGFTGTVSPVQNAPTFDVHGVVSDLGDGRLQLSELPIRTWTSPYKEWLESMIIGVGAGADTAAEGGGGGRAKAVAPFLKDVRDMSSENRVSFTLSLSDAEHSATLATGAHSRLKLTSSVSTNNMVMFDQAGALKRYASPEEILTTFFETRMELYVKRRAFLLEQLSADVTRLSNKVRFILAVVAGELVISRRSKAQLYADLVRMKFDPLPSAGKKGHRQARPSVAGDADDDGADSDGSAADTEDPIPVDGATETGSASDYDYLLSMALWSLTAERVAKLTAERDAKIADRNGMEATVPADLWLADLAHLEEVLAADAATARQAASELSVAAASAAARQAGKGGKGKGKARGGGVFGAGSKRGVAASYAEDADDAAMLASGEVLAPPTERVQRVPRPKKDPAAPKAAPKGRAPRGKAAKAAAAVAAAAAAALDGDDAADDDVMVGASDGDDVIAPVAKAVAKPRGRKAAAAAPAAAAKPRKATRTVVVDTDSDDADDFALHLDDDSGSDGRGAAAAVPPRAAAKPRSARGAARKKAPIVESSDDSFDGRLDDGSASDGGVDDDDHDDVVAPVAASKTRAPRAPVQPDSEEEEAVDGAASAVGASGSDGSVGVSPSPPAPAPVVAASKPRAATKKPRAPRAKKASATPAQPPVDTFLVDDDDEEQDNVAAAAGTAAGGAADDRDGSPSTDATVSRVADTMRTAVRLDSSDDSGVDAAAVPRQGRGAGAAKPAAAAARPARRRAAASRRVLIETDEEEGEGSSDDASTATEDRDFINDDDSDDDAFASPPPKKAAAKRARVPRGAAGAAAASSAAAAGAAAASATGRSGSSSGGSTERVPPSPDTKTPQPKRVRTARARR</sequence>
<keyword evidence="2" id="KW-1185">Reference proteome</keyword>
<accession>A0ACC3C7V5</accession>